<dbReference type="EMBL" id="MCBR01000176">
    <property type="protein sequence ID" value="RKF83538.1"/>
    <property type="molecule type" value="Genomic_DNA"/>
</dbReference>
<evidence type="ECO:0000313" key="2">
    <source>
        <dbReference type="Proteomes" id="UP000285405"/>
    </source>
</evidence>
<dbReference type="Proteomes" id="UP000285405">
    <property type="component" value="Unassembled WGS sequence"/>
</dbReference>
<sequence length="183" mass="21412">MGLVTVPESGCVFCNDKLILWFHVEGIAAFYHARNRDSFEEFRNALFKAYTVSDMGELKWFLGIRIIRDKSERKIRILQDSYIEKIVRSFKRIDKNRKLIEKPYATPMSLDEFGNWVGKSTDYQIHEYQRRIGNLTYAAVVSRPDIAKATQKLAEAQQNPSCEHFAATNRVINYLYETRYLAI</sequence>
<dbReference type="OrthoDB" id="3432594at2759"/>
<name>A0A420J9Q8_9PEZI</name>
<proteinExistence type="predicted"/>
<accession>A0A420J9Q8</accession>
<gene>
    <name evidence="1" type="ORF">GcC1_001021</name>
</gene>
<comment type="caution">
    <text evidence="1">The sequence shown here is derived from an EMBL/GenBank/DDBJ whole genome shotgun (WGS) entry which is preliminary data.</text>
</comment>
<protein>
    <submittedName>
        <fullName evidence="1">Retrovirus-related Pol polyprotein from transposon TNT 1-94</fullName>
    </submittedName>
</protein>
<dbReference type="AlphaFoldDB" id="A0A420J9Q8"/>
<organism evidence="1 2">
    <name type="scientific">Golovinomyces cichoracearum</name>
    <dbReference type="NCBI Taxonomy" id="62708"/>
    <lineage>
        <taxon>Eukaryota</taxon>
        <taxon>Fungi</taxon>
        <taxon>Dikarya</taxon>
        <taxon>Ascomycota</taxon>
        <taxon>Pezizomycotina</taxon>
        <taxon>Leotiomycetes</taxon>
        <taxon>Erysiphales</taxon>
        <taxon>Erysiphaceae</taxon>
        <taxon>Golovinomyces</taxon>
    </lineage>
</organism>
<reference evidence="1 2" key="1">
    <citation type="journal article" date="2018" name="BMC Genomics">
        <title>Comparative genome analyses reveal sequence features reflecting distinct modes of host-adaptation between dicot and monocot powdery mildew.</title>
        <authorList>
            <person name="Wu Y."/>
            <person name="Ma X."/>
            <person name="Pan Z."/>
            <person name="Kale S.D."/>
            <person name="Song Y."/>
            <person name="King H."/>
            <person name="Zhang Q."/>
            <person name="Presley C."/>
            <person name="Deng X."/>
            <person name="Wei C.I."/>
            <person name="Xiao S."/>
        </authorList>
    </citation>
    <scope>NUCLEOTIDE SEQUENCE [LARGE SCALE GENOMIC DNA]</scope>
    <source>
        <strain evidence="1">UCSC1</strain>
    </source>
</reference>
<evidence type="ECO:0000313" key="1">
    <source>
        <dbReference type="EMBL" id="RKF83538.1"/>
    </source>
</evidence>